<comment type="caution">
    <text evidence="1">The sequence shown here is derived from an EMBL/GenBank/DDBJ whole genome shotgun (WGS) entry which is preliminary data.</text>
</comment>
<evidence type="ECO:0000313" key="2">
    <source>
        <dbReference type="Proteomes" id="UP001165960"/>
    </source>
</evidence>
<name>A0ACC2SKU9_9FUNG</name>
<proteinExistence type="predicted"/>
<organism evidence="1 2">
    <name type="scientific">Entomophthora muscae</name>
    <dbReference type="NCBI Taxonomy" id="34485"/>
    <lineage>
        <taxon>Eukaryota</taxon>
        <taxon>Fungi</taxon>
        <taxon>Fungi incertae sedis</taxon>
        <taxon>Zoopagomycota</taxon>
        <taxon>Entomophthoromycotina</taxon>
        <taxon>Entomophthoromycetes</taxon>
        <taxon>Entomophthorales</taxon>
        <taxon>Entomophthoraceae</taxon>
        <taxon>Entomophthora</taxon>
    </lineage>
</organism>
<keyword evidence="2" id="KW-1185">Reference proteome</keyword>
<keyword evidence="1" id="KW-0560">Oxidoreductase</keyword>
<gene>
    <name evidence="1" type="primary">MET16_1</name>
    <name evidence="1" type="ORF">DSO57_1006018</name>
</gene>
<sequence>MAADGEIRLVFKLELYLMWLLRSHCSMLTLTPQHVSFLNERLARLAPPKIIEWALTTLPGLYQTTAFGLTGLVITHMISELLEASGLDGVPLIFIDTLHHFPETLELVNRVRARYGVEIHTFRPSGTETKEEFVHTHGEKLWERDESAYDYLVKVEPAQRAYTTLNANAVFTGRRRSQKGARETIPIIEIDSTGLIKINPLADWTFSQVEGFVRANNVPYNPLLDLGYLSIGDTHSTLPAKDRNDERSGRWAGQAKTECGLHKDYFKMRESHLNSVTASTPSA</sequence>
<dbReference type="EMBL" id="QTSX02004987">
    <property type="protein sequence ID" value="KAJ9062894.1"/>
    <property type="molecule type" value="Genomic_DNA"/>
</dbReference>
<dbReference type="Proteomes" id="UP001165960">
    <property type="component" value="Unassembled WGS sequence"/>
</dbReference>
<evidence type="ECO:0000313" key="1">
    <source>
        <dbReference type="EMBL" id="KAJ9062894.1"/>
    </source>
</evidence>
<reference evidence="1" key="1">
    <citation type="submission" date="2022-04" db="EMBL/GenBank/DDBJ databases">
        <title>Genome of the entomopathogenic fungus Entomophthora muscae.</title>
        <authorList>
            <person name="Elya C."/>
            <person name="Lovett B.R."/>
            <person name="Lee E."/>
            <person name="Macias A.M."/>
            <person name="Hajek A.E."/>
            <person name="De Bivort B.L."/>
            <person name="Kasson M.T."/>
            <person name="De Fine Licht H.H."/>
            <person name="Stajich J.E."/>
        </authorList>
    </citation>
    <scope>NUCLEOTIDE SEQUENCE</scope>
    <source>
        <strain evidence="1">Berkeley</strain>
    </source>
</reference>
<dbReference type="EC" id="1.8.4.-" evidence="1"/>
<accession>A0ACC2SKU9</accession>
<protein>
    <submittedName>
        <fullName evidence="1">3'-phosphoadenylsulfate reductase</fullName>
        <ecNumber evidence="1">1.8.4.-</ecNumber>
    </submittedName>
</protein>